<dbReference type="SUPFAM" id="SSF56784">
    <property type="entry name" value="HAD-like"/>
    <property type="match status" value="1"/>
</dbReference>
<organism evidence="6 7">
    <name type="scientific">Gracilimonas mengyeensis</name>
    <dbReference type="NCBI Taxonomy" id="1302730"/>
    <lineage>
        <taxon>Bacteria</taxon>
        <taxon>Pseudomonadati</taxon>
        <taxon>Balneolota</taxon>
        <taxon>Balneolia</taxon>
        <taxon>Balneolales</taxon>
        <taxon>Balneolaceae</taxon>
        <taxon>Gracilimonas</taxon>
    </lineage>
</organism>
<accession>A0A521EHC5</accession>
<dbReference type="Proteomes" id="UP000317557">
    <property type="component" value="Unassembled WGS sequence"/>
</dbReference>
<dbReference type="GO" id="GO:0003824">
    <property type="term" value="F:catalytic activity"/>
    <property type="evidence" value="ECO:0007669"/>
    <property type="project" value="UniProtKB-ARBA"/>
</dbReference>
<sequence>MNFISAVIFDMDGVIVHSNPTHKVILREFCAKHDQELTDQQLLEKVYGRTNQDWIPNVFGDVSQEVITAFADEKEAMFREAFDPQANVVPGLYEFLDLLDENDIKMVVATSAPKENAEYILSELNITDRFEAVLSSADVQNSKPHPEPYLKGAKVAGADPANCIVIEDSISGVKSGLAAGSKVIGIATTHTHEEMSDCHLVVDDFTSLNLESLEEIMELQPNK</sequence>
<dbReference type="OrthoDB" id="9797743at2"/>
<dbReference type="InterPro" id="IPR023214">
    <property type="entry name" value="HAD_sf"/>
</dbReference>
<dbReference type="SFLD" id="SFLDS00003">
    <property type="entry name" value="Haloacid_Dehalogenase"/>
    <property type="match status" value="1"/>
</dbReference>
<evidence type="ECO:0000256" key="3">
    <source>
        <dbReference type="ARBA" id="ARBA00022723"/>
    </source>
</evidence>
<keyword evidence="3" id="KW-0479">Metal-binding</keyword>
<dbReference type="InterPro" id="IPR023198">
    <property type="entry name" value="PGP-like_dom2"/>
</dbReference>
<dbReference type="SFLD" id="SFLDG01135">
    <property type="entry name" value="C1.5.6:_HAD__Beta-PGM__Phospha"/>
    <property type="match status" value="1"/>
</dbReference>
<dbReference type="Pfam" id="PF13419">
    <property type="entry name" value="HAD_2"/>
    <property type="match status" value="1"/>
</dbReference>
<evidence type="ECO:0000313" key="6">
    <source>
        <dbReference type="EMBL" id="SMO82871.1"/>
    </source>
</evidence>
<comment type="similarity">
    <text evidence="2">Belongs to the HAD-like hydrolase superfamily. CbbY/CbbZ/Gph/YieH family.</text>
</comment>
<dbReference type="InterPro" id="IPR041492">
    <property type="entry name" value="HAD_2"/>
</dbReference>
<dbReference type="SFLD" id="SFLDG01129">
    <property type="entry name" value="C1.5:_HAD__Beta-PGM__Phosphata"/>
    <property type="match status" value="1"/>
</dbReference>
<evidence type="ECO:0000256" key="5">
    <source>
        <dbReference type="ARBA" id="ARBA00023277"/>
    </source>
</evidence>
<keyword evidence="7" id="KW-1185">Reference proteome</keyword>
<dbReference type="Gene3D" id="3.40.50.1000">
    <property type="entry name" value="HAD superfamily/HAD-like"/>
    <property type="match status" value="1"/>
</dbReference>
<dbReference type="NCBIfam" id="TIGR01509">
    <property type="entry name" value="HAD-SF-IA-v3"/>
    <property type="match status" value="1"/>
</dbReference>
<dbReference type="Gene3D" id="1.10.150.240">
    <property type="entry name" value="Putative phosphatase, domain 2"/>
    <property type="match status" value="1"/>
</dbReference>
<comment type="cofactor">
    <cofactor evidence="1">
        <name>Mg(2+)</name>
        <dbReference type="ChEBI" id="CHEBI:18420"/>
    </cofactor>
</comment>
<dbReference type="InterPro" id="IPR006439">
    <property type="entry name" value="HAD-SF_hydro_IA"/>
</dbReference>
<reference evidence="6 7" key="1">
    <citation type="submission" date="2017-05" db="EMBL/GenBank/DDBJ databases">
        <authorList>
            <person name="Varghese N."/>
            <person name="Submissions S."/>
        </authorList>
    </citation>
    <scope>NUCLEOTIDE SEQUENCE [LARGE SCALE GENOMIC DNA]</scope>
    <source>
        <strain evidence="6 7">DSM 21985</strain>
    </source>
</reference>
<evidence type="ECO:0000256" key="1">
    <source>
        <dbReference type="ARBA" id="ARBA00001946"/>
    </source>
</evidence>
<dbReference type="AlphaFoldDB" id="A0A521EHC5"/>
<proteinExistence type="inferred from homology"/>
<dbReference type="InterPro" id="IPR036412">
    <property type="entry name" value="HAD-like_sf"/>
</dbReference>
<gene>
    <name evidence="6" type="ORF">SAMN06265219_1125</name>
</gene>
<name>A0A521EHC5_9BACT</name>
<dbReference type="RefSeq" id="WP_142455159.1">
    <property type="nucleotide sequence ID" value="NZ_FXTP01000012.1"/>
</dbReference>
<dbReference type="PANTHER" id="PTHR46193:SF18">
    <property type="entry name" value="HEXITOL PHOSPHATASE B"/>
    <property type="match status" value="1"/>
</dbReference>
<evidence type="ECO:0000313" key="7">
    <source>
        <dbReference type="Proteomes" id="UP000317557"/>
    </source>
</evidence>
<evidence type="ECO:0000256" key="2">
    <source>
        <dbReference type="ARBA" id="ARBA00006171"/>
    </source>
</evidence>
<dbReference type="PANTHER" id="PTHR46193">
    <property type="entry name" value="6-PHOSPHOGLUCONATE PHOSPHATASE"/>
    <property type="match status" value="1"/>
</dbReference>
<dbReference type="EMBL" id="FXTP01000012">
    <property type="protein sequence ID" value="SMO82871.1"/>
    <property type="molecule type" value="Genomic_DNA"/>
</dbReference>
<dbReference type="GO" id="GO:0046872">
    <property type="term" value="F:metal ion binding"/>
    <property type="evidence" value="ECO:0007669"/>
    <property type="project" value="UniProtKB-KW"/>
</dbReference>
<keyword evidence="4" id="KW-0460">Magnesium</keyword>
<evidence type="ECO:0000256" key="4">
    <source>
        <dbReference type="ARBA" id="ARBA00022842"/>
    </source>
</evidence>
<keyword evidence="5" id="KW-0119">Carbohydrate metabolism</keyword>
<protein>
    <submittedName>
        <fullName evidence="6">Haloacid dehalogenase superfamily, subfamily IA, variant 3 with third motif having DD or ED</fullName>
    </submittedName>
</protein>
<dbReference type="InterPro" id="IPR051600">
    <property type="entry name" value="Beta-PGM-like"/>
</dbReference>